<evidence type="ECO:0000313" key="2">
    <source>
        <dbReference type="Proteomes" id="UP000078336"/>
    </source>
</evidence>
<dbReference type="RefSeq" id="WP_268915706.1">
    <property type="nucleotide sequence ID" value="NZ_CP021838.1"/>
</dbReference>
<gene>
    <name evidence="1" type="ORF">TAF16_0330</name>
</gene>
<sequence length="43" mass="4785">MLGKKRKLGRLISDISVGEEILVGSLRVVPPYPFVEVKALDNF</sequence>
<name>A0A178TLE8_9BACL</name>
<evidence type="ECO:0000313" key="1">
    <source>
        <dbReference type="EMBL" id="OAO82386.1"/>
    </source>
</evidence>
<proteinExistence type="predicted"/>
<organism evidence="1 2">
    <name type="scientific">Anoxybacillus flavithermus</name>
    <dbReference type="NCBI Taxonomy" id="33934"/>
    <lineage>
        <taxon>Bacteria</taxon>
        <taxon>Bacillati</taxon>
        <taxon>Bacillota</taxon>
        <taxon>Bacilli</taxon>
        <taxon>Bacillales</taxon>
        <taxon>Anoxybacillaceae</taxon>
        <taxon>Anoxybacillus</taxon>
    </lineage>
</organism>
<dbReference type="EMBL" id="LUCQ01000025">
    <property type="protein sequence ID" value="OAO82386.1"/>
    <property type="molecule type" value="Genomic_DNA"/>
</dbReference>
<keyword evidence="2" id="KW-1185">Reference proteome</keyword>
<dbReference type="PATRIC" id="fig|33934.6.peg.1916"/>
<accession>A0A178TLE8</accession>
<protein>
    <submittedName>
        <fullName evidence="1">MaoC like domain protein</fullName>
    </submittedName>
</protein>
<dbReference type="AlphaFoldDB" id="A0A178TLE8"/>
<comment type="caution">
    <text evidence="1">The sequence shown here is derived from an EMBL/GenBank/DDBJ whole genome shotgun (WGS) entry which is preliminary data.</text>
</comment>
<reference evidence="1 2" key="1">
    <citation type="submission" date="2016-03" db="EMBL/GenBank/DDBJ databases">
        <title>Spore heat resistance.</title>
        <authorList>
            <person name="Boekhorst J."/>
            <person name="Berendsen E.M."/>
            <person name="Wells-Bennik M.H."/>
            <person name="Kuipers O.P."/>
        </authorList>
    </citation>
    <scope>NUCLEOTIDE SEQUENCE [LARGE SCALE GENOMIC DNA]</scope>
    <source>
        <strain evidence="1 2">AF16</strain>
    </source>
</reference>
<dbReference type="Proteomes" id="UP000078336">
    <property type="component" value="Unassembled WGS sequence"/>
</dbReference>